<dbReference type="Pfam" id="PF03403">
    <property type="entry name" value="PAF-AH_p_II"/>
    <property type="match status" value="1"/>
</dbReference>
<keyword evidence="2" id="KW-0442">Lipid degradation</keyword>
<feature type="chain" id="PRO_5045653984" evidence="4">
    <location>
        <begin position="32"/>
        <end position="412"/>
    </location>
</feature>
<dbReference type="GO" id="GO:0016787">
    <property type="term" value="F:hydrolase activity"/>
    <property type="evidence" value="ECO:0007669"/>
    <property type="project" value="UniProtKB-KW"/>
</dbReference>
<dbReference type="Gene3D" id="3.40.50.1820">
    <property type="entry name" value="alpha/beta hydrolase"/>
    <property type="match status" value="1"/>
</dbReference>
<keyword evidence="4" id="KW-0732">Signal</keyword>
<dbReference type="EMBL" id="JBHTAJ010000033">
    <property type="protein sequence ID" value="MFC7181546.1"/>
    <property type="molecule type" value="Genomic_DNA"/>
</dbReference>
<name>A0ABW2FW91_9ACTN</name>
<gene>
    <name evidence="5" type="ORF">ACFQMG_18500</name>
</gene>
<feature type="signal peptide" evidence="4">
    <location>
        <begin position="1"/>
        <end position="31"/>
    </location>
</feature>
<dbReference type="PANTHER" id="PTHR10272:SF0">
    <property type="entry name" value="PLATELET-ACTIVATING FACTOR ACETYLHYDROLASE"/>
    <property type="match status" value="1"/>
</dbReference>
<reference evidence="6" key="1">
    <citation type="journal article" date="2019" name="Int. J. Syst. Evol. Microbiol.">
        <title>The Global Catalogue of Microorganisms (GCM) 10K type strain sequencing project: providing services to taxonomists for standard genome sequencing and annotation.</title>
        <authorList>
            <consortium name="The Broad Institute Genomics Platform"/>
            <consortium name="The Broad Institute Genome Sequencing Center for Infectious Disease"/>
            <person name="Wu L."/>
            <person name="Ma J."/>
        </authorList>
    </citation>
    <scope>NUCLEOTIDE SEQUENCE [LARGE SCALE GENOMIC DNA]</scope>
    <source>
        <strain evidence="6">CGMCC 1.12859</strain>
    </source>
</reference>
<evidence type="ECO:0000256" key="4">
    <source>
        <dbReference type="SAM" id="SignalP"/>
    </source>
</evidence>
<keyword evidence="6" id="KW-1185">Reference proteome</keyword>
<evidence type="ECO:0000313" key="6">
    <source>
        <dbReference type="Proteomes" id="UP001596435"/>
    </source>
</evidence>
<dbReference type="PANTHER" id="PTHR10272">
    <property type="entry name" value="PLATELET-ACTIVATING FACTOR ACETYLHYDROLASE"/>
    <property type="match status" value="1"/>
</dbReference>
<sequence length="412" mass="42963">MTSNRIRWSRAAAASVLLAVAGPFAAPAAHADTLPSAAPVHLTLPAPAGPNQVGTVDLHLVDHSRPDPWQPGRSRELMVTLWYPAQPGRGGAPAPQLPAGTAAAFAQSLQQQFGLPLDTADWAGTLTHSRPGAPARAGHGGLPVVLYSPGEGGLRGQGTVLAEDLASRGYLVVAIDHTFESTAVEFPGGRVEKADPAVATALPGRLVGIRVADTRFVLDRLADLDAGGNPDAEHRRLPAGLAGQLDLAEVGMVGHSLGGATAAQVMHDDPRVDAAVDLDGGLDFGEQGPVGSVVADGLDRPFLLMNSAGWTHDDVWWQPFWANLRGPHRNLQLSGAGHLSFTDLQVQLPQIADAGRVPAAAVQAQVGTVDPASSIAAQRAYVDAFLDRGVRRRDNHLLDGPSSCFPQVTFVP</sequence>
<keyword evidence="1 5" id="KW-0378">Hydrolase</keyword>
<evidence type="ECO:0000256" key="1">
    <source>
        <dbReference type="ARBA" id="ARBA00022801"/>
    </source>
</evidence>
<protein>
    <submittedName>
        <fullName evidence="5">Alpha/beta hydrolase family protein</fullName>
    </submittedName>
</protein>
<evidence type="ECO:0000256" key="2">
    <source>
        <dbReference type="ARBA" id="ARBA00022963"/>
    </source>
</evidence>
<evidence type="ECO:0000256" key="3">
    <source>
        <dbReference type="ARBA" id="ARBA00023098"/>
    </source>
</evidence>
<accession>A0ABW2FW91</accession>
<dbReference type="InterPro" id="IPR029058">
    <property type="entry name" value="AB_hydrolase_fold"/>
</dbReference>
<dbReference type="RefSeq" id="WP_345704352.1">
    <property type="nucleotide sequence ID" value="NZ_BAABKV010000001.1"/>
</dbReference>
<dbReference type="PROSITE" id="PS51318">
    <property type="entry name" value="TAT"/>
    <property type="match status" value="1"/>
</dbReference>
<comment type="caution">
    <text evidence="5">The sequence shown here is derived from an EMBL/GenBank/DDBJ whole genome shotgun (WGS) entry which is preliminary data.</text>
</comment>
<organism evidence="5 6">
    <name type="scientific">Kitasatospora paranensis</name>
    <dbReference type="NCBI Taxonomy" id="258053"/>
    <lineage>
        <taxon>Bacteria</taxon>
        <taxon>Bacillati</taxon>
        <taxon>Actinomycetota</taxon>
        <taxon>Actinomycetes</taxon>
        <taxon>Kitasatosporales</taxon>
        <taxon>Streptomycetaceae</taxon>
        <taxon>Kitasatospora</taxon>
    </lineage>
</organism>
<evidence type="ECO:0000313" key="5">
    <source>
        <dbReference type="EMBL" id="MFC7181546.1"/>
    </source>
</evidence>
<proteinExistence type="predicted"/>
<keyword evidence="3" id="KW-0443">Lipid metabolism</keyword>
<dbReference type="Proteomes" id="UP001596435">
    <property type="component" value="Unassembled WGS sequence"/>
</dbReference>
<dbReference type="InterPro" id="IPR006311">
    <property type="entry name" value="TAT_signal"/>
</dbReference>
<dbReference type="SUPFAM" id="SSF53474">
    <property type="entry name" value="alpha/beta-Hydrolases"/>
    <property type="match status" value="1"/>
</dbReference>